<sequence>LPHRKRAIGTKWVYSNKRDQRGIVVRNKARFVAQGHRHEEGIDYDEIFSHVARIEAIRLFLAYASFMDFTVYQMDVKSAFLYGTIEEEVYVIQPSGFVDPEFPDRVYQVEKAIYGLHQTPRAWYETLSTYLLDNGFRRGIIDKTLFIKKIKNDILHVQVYVDDIIFCSTKRSLSTEFE</sequence>
<reference evidence="2" key="1">
    <citation type="journal article" date="2019" name="Sci. Rep.">
        <title>Draft genome of Tanacetum cinerariifolium, the natural source of mosquito coil.</title>
        <authorList>
            <person name="Yamashiro T."/>
            <person name="Shiraishi A."/>
            <person name="Satake H."/>
            <person name="Nakayama K."/>
        </authorList>
    </citation>
    <scope>NUCLEOTIDE SEQUENCE</scope>
</reference>
<accession>A0A699T9B5</accession>
<dbReference type="AlphaFoldDB" id="A0A699T9B5"/>
<protein>
    <submittedName>
        <fullName evidence="2">Copia protein</fullName>
    </submittedName>
</protein>
<evidence type="ECO:0000259" key="1">
    <source>
        <dbReference type="Pfam" id="PF07727"/>
    </source>
</evidence>
<dbReference type="InterPro" id="IPR013103">
    <property type="entry name" value="RVT_2"/>
</dbReference>
<organism evidence="2">
    <name type="scientific">Tanacetum cinerariifolium</name>
    <name type="common">Dalmatian daisy</name>
    <name type="synonym">Chrysanthemum cinerariifolium</name>
    <dbReference type="NCBI Taxonomy" id="118510"/>
    <lineage>
        <taxon>Eukaryota</taxon>
        <taxon>Viridiplantae</taxon>
        <taxon>Streptophyta</taxon>
        <taxon>Embryophyta</taxon>
        <taxon>Tracheophyta</taxon>
        <taxon>Spermatophyta</taxon>
        <taxon>Magnoliopsida</taxon>
        <taxon>eudicotyledons</taxon>
        <taxon>Gunneridae</taxon>
        <taxon>Pentapetalae</taxon>
        <taxon>asterids</taxon>
        <taxon>campanulids</taxon>
        <taxon>Asterales</taxon>
        <taxon>Asteraceae</taxon>
        <taxon>Asteroideae</taxon>
        <taxon>Anthemideae</taxon>
        <taxon>Anthemidinae</taxon>
        <taxon>Tanacetum</taxon>
    </lineage>
</organism>
<dbReference type="Pfam" id="PF07727">
    <property type="entry name" value="RVT_2"/>
    <property type="match status" value="1"/>
</dbReference>
<gene>
    <name evidence="2" type="ORF">Tci_877730</name>
</gene>
<dbReference type="InterPro" id="IPR043502">
    <property type="entry name" value="DNA/RNA_pol_sf"/>
</dbReference>
<feature type="non-terminal residue" evidence="2">
    <location>
        <position position="1"/>
    </location>
</feature>
<feature type="domain" description="Reverse transcriptase Ty1/copia-type" evidence="1">
    <location>
        <begin position="1"/>
        <end position="171"/>
    </location>
</feature>
<name>A0A699T9B5_TANCI</name>
<comment type="caution">
    <text evidence="2">The sequence shown here is derived from an EMBL/GenBank/DDBJ whole genome shotgun (WGS) entry which is preliminary data.</text>
</comment>
<dbReference type="SUPFAM" id="SSF56672">
    <property type="entry name" value="DNA/RNA polymerases"/>
    <property type="match status" value="1"/>
</dbReference>
<dbReference type="EMBL" id="BKCJ011220431">
    <property type="protein sequence ID" value="GFD05761.1"/>
    <property type="molecule type" value="Genomic_DNA"/>
</dbReference>
<proteinExistence type="predicted"/>
<evidence type="ECO:0000313" key="2">
    <source>
        <dbReference type="EMBL" id="GFD05761.1"/>
    </source>
</evidence>